<accession>A0A231UWU9</accession>
<dbReference type="GO" id="GO:0000160">
    <property type="term" value="P:phosphorelay signal transduction system"/>
    <property type="evidence" value="ECO:0007669"/>
    <property type="project" value="InterPro"/>
</dbReference>
<dbReference type="PANTHER" id="PTHR44591">
    <property type="entry name" value="STRESS RESPONSE REGULATOR PROTEIN 1"/>
    <property type="match status" value="1"/>
</dbReference>
<evidence type="ECO:0000313" key="6">
    <source>
        <dbReference type="EMBL" id="OXT00433.1"/>
    </source>
</evidence>
<evidence type="ECO:0000259" key="5">
    <source>
        <dbReference type="PROSITE" id="PS50110"/>
    </source>
</evidence>
<feature type="modified residue" description="4-aspartylphosphate" evidence="4">
    <location>
        <position position="192"/>
    </location>
</feature>
<dbReference type="Pfam" id="PF22029">
    <property type="entry name" value="PhyR_sigma2"/>
    <property type="match status" value="1"/>
</dbReference>
<dbReference type="SUPFAM" id="SSF88659">
    <property type="entry name" value="Sigma3 and sigma4 domains of RNA polymerase sigma factors"/>
    <property type="match status" value="1"/>
</dbReference>
<dbReference type="Proteomes" id="UP000215405">
    <property type="component" value="Unassembled WGS sequence"/>
</dbReference>
<dbReference type="InterPro" id="IPR050595">
    <property type="entry name" value="Bact_response_regulator"/>
</dbReference>
<dbReference type="PIRSF" id="PIRSF036400">
    <property type="entry name" value="RR_Ctr_UCP036400"/>
    <property type="match status" value="1"/>
</dbReference>
<dbReference type="NCBIfam" id="NF006623">
    <property type="entry name" value="PRK09191.1"/>
    <property type="match status" value="1"/>
</dbReference>
<dbReference type="OrthoDB" id="9786101at2"/>
<feature type="domain" description="Response regulatory" evidence="5">
    <location>
        <begin position="142"/>
        <end position="255"/>
    </location>
</feature>
<dbReference type="InterPro" id="IPR014605">
    <property type="entry name" value="Sig_resp-reg_PhyR"/>
</dbReference>
<keyword evidence="7" id="KW-1185">Reference proteome</keyword>
<evidence type="ECO:0000256" key="1">
    <source>
        <dbReference type="ARBA" id="ARBA00022553"/>
    </source>
</evidence>
<dbReference type="InterPro" id="IPR053866">
    <property type="entry name" value="PhyR_sigma2"/>
</dbReference>
<dbReference type="InterPro" id="IPR013324">
    <property type="entry name" value="RNA_pol_sigma_r3/r4-like"/>
</dbReference>
<dbReference type="EMBL" id="NBYO01000002">
    <property type="protein sequence ID" value="OXT00433.1"/>
    <property type="molecule type" value="Genomic_DNA"/>
</dbReference>
<comment type="caution">
    <text evidence="6">The sequence shown here is derived from an EMBL/GenBank/DDBJ whole genome shotgun (WGS) entry which is preliminary data.</text>
</comment>
<organism evidence="6 7">
    <name type="scientific">Notoacmeibacter marinus</name>
    <dbReference type="NCBI Taxonomy" id="1876515"/>
    <lineage>
        <taxon>Bacteria</taxon>
        <taxon>Pseudomonadati</taxon>
        <taxon>Pseudomonadota</taxon>
        <taxon>Alphaproteobacteria</taxon>
        <taxon>Hyphomicrobiales</taxon>
        <taxon>Notoacmeibacteraceae</taxon>
        <taxon>Notoacmeibacter</taxon>
    </lineage>
</organism>
<keyword evidence="1 4" id="KW-0597">Phosphoprotein</keyword>
<sequence>MSLSTRIAAHLPLLRRYARALTGSQASGDAYVAAVLEALIEDVSMFPDASGDRVAVYKLFAKLFSQINVEIEPRTSSPFAWEQKAAANLANVPPLPRQAFLLTSVENFSIRETAEILEKGVEEVNTLLAQASEEISRQVATSIMIIEDEPLIAMDIEQLVSDLGHQVTGIARTHTEAVKLFEETGPKMVLADIQLADGSSGIDAVNEILTTADVPVIFITAFPERLLTGERPEPAFLVTKPFNPAMVKALISQALFFNDRVSHAA</sequence>
<dbReference type="InterPro" id="IPR001789">
    <property type="entry name" value="Sig_transdc_resp-reg_receiver"/>
</dbReference>
<dbReference type="CDD" id="cd17540">
    <property type="entry name" value="REC_PhyR"/>
    <property type="match status" value="1"/>
</dbReference>
<protein>
    <submittedName>
        <fullName evidence="6">Response regulator</fullName>
    </submittedName>
</protein>
<dbReference type="RefSeq" id="WP_094077260.1">
    <property type="nucleotide sequence ID" value="NZ_NBYO01000002.1"/>
</dbReference>
<gene>
    <name evidence="6" type="ORF">B7H23_09900</name>
</gene>
<dbReference type="SUPFAM" id="SSF52172">
    <property type="entry name" value="CheY-like"/>
    <property type="match status" value="1"/>
</dbReference>
<dbReference type="Pfam" id="PF00072">
    <property type="entry name" value="Response_reg"/>
    <property type="match status" value="1"/>
</dbReference>
<dbReference type="PANTHER" id="PTHR44591:SF3">
    <property type="entry name" value="RESPONSE REGULATORY DOMAIN-CONTAINING PROTEIN"/>
    <property type="match status" value="1"/>
</dbReference>
<evidence type="ECO:0000256" key="2">
    <source>
        <dbReference type="ARBA" id="ARBA00023015"/>
    </source>
</evidence>
<evidence type="ECO:0000256" key="4">
    <source>
        <dbReference type="PROSITE-ProRule" id="PRU00169"/>
    </source>
</evidence>
<dbReference type="AlphaFoldDB" id="A0A231UWU9"/>
<dbReference type="Gene3D" id="1.20.140.160">
    <property type="match status" value="1"/>
</dbReference>
<dbReference type="SMART" id="SM00448">
    <property type="entry name" value="REC"/>
    <property type="match status" value="1"/>
</dbReference>
<dbReference type="Gene3D" id="3.40.50.2300">
    <property type="match status" value="1"/>
</dbReference>
<evidence type="ECO:0000313" key="7">
    <source>
        <dbReference type="Proteomes" id="UP000215405"/>
    </source>
</evidence>
<evidence type="ECO:0000256" key="3">
    <source>
        <dbReference type="ARBA" id="ARBA00023163"/>
    </source>
</evidence>
<dbReference type="InterPro" id="IPR053867">
    <property type="entry name" value="PhyR_sigma4"/>
</dbReference>
<proteinExistence type="predicted"/>
<reference evidence="7" key="1">
    <citation type="journal article" date="2017" name="Int. J. Syst. Evol. Microbiol.">
        <title>Notoacmeibacter marinus gen. nov., sp. nov., isolated from the gut of a limpet and proposal of Notoacmeibacteraceae fam. nov. in the order Rhizobiales of the class Alphaproteobacteria.</title>
        <authorList>
            <person name="Huang Z."/>
            <person name="Guo F."/>
            <person name="Lai Q."/>
        </authorList>
    </citation>
    <scope>NUCLEOTIDE SEQUENCE [LARGE SCALE GENOMIC DNA]</scope>
    <source>
        <strain evidence="7">XMTR2A4</strain>
    </source>
</reference>
<keyword evidence="2" id="KW-0805">Transcription regulation</keyword>
<dbReference type="InterPro" id="IPR011006">
    <property type="entry name" value="CheY-like_superfamily"/>
</dbReference>
<dbReference type="Pfam" id="PF22233">
    <property type="entry name" value="PhyR_sigma-like"/>
    <property type="match status" value="1"/>
</dbReference>
<name>A0A231UWU9_9HYPH</name>
<keyword evidence="3" id="KW-0804">Transcription</keyword>
<dbReference type="PROSITE" id="PS50110">
    <property type="entry name" value="RESPONSE_REGULATORY"/>
    <property type="match status" value="1"/>
</dbReference>